<dbReference type="RefSeq" id="WP_069691035.1">
    <property type="nucleotide sequence ID" value="NZ_CP017147.1"/>
</dbReference>
<name>A0A1D7U390_9HYPH</name>
<dbReference type="InterPro" id="IPR013216">
    <property type="entry name" value="Methyltransf_11"/>
</dbReference>
<dbReference type="AlphaFoldDB" id="A0A1D7U390"/>
<evidence type="ECO:0000313" key="4">
    <source>
        <dbReference type="Proteomes" id="UP000094969"/>
    </source>
</evidence>
<proteinExistence type="predicted"/>
<dbReference type="CDD" id="cd02440">
    <property type="entry name" value="AdoMet_MTases"/>
    <property type="match status" value="1"/>
</dbReference>
<protein>
    <recommendedName>
        <fullName evidence="2">Methyltransferase type 11 domain-containing protein</fullName>
    </recommendedName>
</protein>
<organism evidence="3 4">
    <name type="scientific">Bosea vaviloviae</name>
    <dbReference type="NCBI Taxonomy" id="1526658"/>
    <lineage>
        <taxon>Bacteria</taxon>
        <taxon>Pseudomonadati</taxon>
        <taxon>Pseudomonadota</taxon>
        <taxon>Alphaproteobacteria</taxon>
        <taxon>Hyphomicrobiales</taxon>
        <taxon>Boseaceae</taxon>
        <taxon>Bosea</taxon>
    </lineage>
</organism>
<feature type="domain" description="Methyltransferase type 11" evidence="2">
    <location>
        <begin position="25"/>
        <end position="118"/>
    </location>
</feature>
<dbReference type="KEGG" id="bvv:BHK69_16440"/>
<dbReference type="EMBL" id="CP017147">
    <property type="protein sequence ID" value="AOO81825.1"/>
    <property type="molecule type" value="Genomic_DNA"/>
</dbReference>
<dbReference type="Gene3D" id="3.40.50.150">
    <property type="entry name" value="Vaccinia Virus protein VP39"/>
    <property type="match status" value="1"/>
</dbReference>
<sequence>MNRPAGDTLDILESLFAPLQGRRMLDIGCGGGHLMQGLVERGARVAGIDIDETAVEAARRAVPTAYVQKAGAEQLPFNDASIHVAVFLNSLHHLPVPNMLLALEEAARVVGKGGSVVVIEPLSEGTFYDALRLIEDETVVRQAAQDAIIRAGRRGILSECRCMEYDRVEAFADASAFIERAVGVDTTRQDRAREALGKMLARFETLSERDVRGYLLRQPLRLHHLKVPVGPPPVVNPLTYG</sequence>
<evidence type="ECO:0000259" key="2">
    <source>
        <dbReference type="Pfam" id="PF08241"/>
    </source>
</evidence>
<dbReference type="PANTHER" id="PTHR43861:SF3">
    <property type="entry name" value="PUTATIVE (AFU_ORTHOLOGUE AFUA_2G14390)-RELATED"/>
    <property type="match status" value="1"/>
</dbReference>
<dbReference type="GO" id="GO:0008757">
    <property type="term" value="F:S-adenosylmethionine-dependent methyltransferase activity"/>
    <property type="evidence" value="ECO:0007669"/>
    <property type="project" value="InterPro"/>
</dbReference>
<keyword evidence="1" id="KW-0808">Transferase</keyword>
<gene>
    <name evidence="3" type="ORF">BHK69_16440</name>
</gene>
<dbReference type="Proteomes" id="UP000094969">
    <property type="component" value="Chromosome"/>
</dbReference>
<evidence type="ECO:0000313" key="3">
    <source>
        <dbReference type="EMBL" id="AOO81825.1"/>
    </source>
</evidence>
<dbReference type="PANTHER" id="PTHR43861">
    <property type="entry name" value="TRANS-ACONITATE 2-METHYLTRANSFERASE-RELATED"/>
    <property type="match status" value="1"/>
</dbReference>
<dbReference type="InterPro" id="IPR029063">
    <property type="entry name" value="SAM-dependent_MTases_sf"/>
</dbReference>
<reference evidence="3 4" key="1">
    <citation type="journal article" date="2015" name="Antonie Van Leeuwenhoek">
        <title>Bosea vaviloviae sp. nov., a new species of slow-growing rhizobia isolated from nodules of the relict species Vavilovia formosa (Stev.) Fed.</title>
        <authorList>
            <person name="Safronova V.I."/>
            <person name="Kuznetsova I.G."/>
            <person name="Sazanova A.L."/>
            <person name="Kimeklis A.K."/>
            <person name="Belimov A.A."/>
            <person name="Andronov E.E."/>
            <person name="Pinaev A.G."/>
            <person name="Chizhevskaya E.P."/>
            <person name="Pukhaev A.R."/>
            <person name="Popov K.P."/>
            <person name="Willems A."/>
            <person name="Tikhonovich I.A."/>
        </authorList>
    </citation>
    <scope>NUCLEOTIDE SEQUENCE [LARGE SCALE GENOMIC DNA]</scope>
    <source>
        <strain evidence="3 4">Vaf18</strain>
    </source>
</reference>
<dbReference type="Pfam" id="PF08241">
    <property type="entry name" value="Methyltransf_11"/>
    <property type="match status" value="1"/>
</dbReference>
<evidence type="ECO:0000256" key="1">
    <source>
        <dbReference type="ARBA" id="ARBA00022679"/>
    </source>
</evidence>
<dbReference type="OrthoDB" id="9808140at2"/>
<keyword evidence="4" id="KW-1185">Reference proteome</keyword>
<dbReference type="STRING" id="1526658.BHK69_16440"/>
<accession>A0A1D7U390</accession>
<dbReference type="SUPFAM" id="SSF53335">
    <property type="entry name" value="S-adenosyl-L-methionine-dependent methyltransferases"/>
    <property type="match status" value="1"/>
</dbReference>